<feature type="domain" description="DEAD-box RNA helicase Q" evidence="10">
    <location>
        <begin position="2"/>
        <end position="30"/>
    </location>
</feature>
<evidence type="ECO:0000256" key="5">
    <source>
        <dbReference type="ARBA" id="ARBA00038437"/>
    </source>
</evidence>
<dbReference type="Pfam" id="PF00270">
    <property type="entry name" value="DEAD"/>
    <property type="match status" value="1"/>
</dbReference>
<dbReference type="Proteomes" id="UP000550609">
    <property type="component" value="Unassembled WGS sequence"/>
</dbReference>
<dbReference type="SUPFAM" id="SSF52540">
    <property type="entry name" value="P-loop containing nucleoside triphosphate hydrolases"/>
    <property type="match status" value="1"/>
</dbReference>
<dbReference type="CDD" id="cd00268">
    <property type="entry name" value="DEADc"/>
    <property type="match status" value="1"/>
</dbReference>
<evidence type="ECO:0000259" key="9">
    <source>
        <dbReference type="PROSITE" id="PS51194"/>
    </source>
</evidence>
<dbReference type="InterPro" id="IPR005580">
    <property type="entry name" value="DbpA/CsdA_RNA-bd_dom"/>
</dbReference>
<dbReference type="NCBIfam" id="NF008744">
    <property type="entry name" value="PRK11776.1"/>
    <property type="match status" value="1"/>
</dbReference>
<keyword evidence="1 7" id="KW-0547">Nucleotide-binding</keyword>
<dbReference type="GO" id="GO:0005829">
    <property type="term" value="C:cytosol"/>
    <property type="evidence" value="ECO:0007669"/>
    <property type="project" value="TreeGrafter"/>
</dbReference>
<evidence type="ECO:0000259" key="10">
    <source>
        <dbReference type="PROSITE" id="PS51195"/>
    </source>
</evidence>
<feature type="domain" description="Helicase ATP-binding" evidence="8">
    <location>
        <begin position="33"/>
        <end position="205"/>
    </location>
</feature>
<organism evidence="11 12">
    <name type="scientific">Stenotrophomonas koreensis</name>
    <dbReference type="NCBI Taxonomy" id="266128"/>
    <lineage>
        <taxon>Bacteria</taxon>
        <taxon>Pseudomonadati</taxon>
        <taxon>Pseudomonadota</taxon>
        <taxon>Gammaproteobacteria</taxon>
        <taxon>Lysobacterales</taxon>
        <taxon>Lysobacteraceae</taxon>
        <taxon>Stenotrophomonas</taxon>
    </lineage>
</organism>
<dbReference type="PROSITE" id="PS51195">
    <property type="entry name" value="Q_MOTIF"/>
    <property type="match status" value="1"/>
</dbReference>
<dbReference type="SMART" id="SM00487">
    <property type="entry name" value="DEXDc"/>
    <property type="match status" value="1"/>
</dbReference>
<dbReference type="GO" id="GO:0005524">
    <property type="term" value="F:ATP binding"/>
    <property type="evidence" value="ECO:0007669"/>
    <property type="project" value="UniProtKB-KW"/>
</dbReference>
<comment type="caution">
    <text evidence="11">The sequence shown here is derived from an EMBL/GenBank/DDBJ whole genome shotgun (WGS) entry which is preliminary data.</text>
</comment>
<dbReference type="InterPro" id="IPR050079">
    <property type="entry name" value="DEAD_box_RNA_helicase"/>
</dbReference>
<dbReference type="EC" id="3.6.4.13" evidence="11"/>
<evidence type="ECO:0000256" key="1">
    <source>
        <dbReference type="ARBA" id="ARBA00022741"/>
    </source>
</evidence>
<dbReference type="InterPro" id="IPR001650">
    <property type="entry name" value="Helicase_C-like"/>
</dbReference>
<keyword evidence="3 7" id="KW-0347">Helicase</keyword>
<accession>A0A7W3UZ71</accession>
<dbReference type="InterPro" id="IPR044742">
    <property type="entry name" value="DEAD/DEAH_RhlB"/>
</dbReference>
<dbReference type="PANTHER" id="PTHR47959">
    <property type="entry name" value="ATP-DEPENDENT RNA HELICASE RHLE-RELATED"/>
    <property type="match status" value="1"/>
</dbReference>
<dbReference type="InterPro" id="IPR000629">
    <property type="entry name" value="RNA-helicase_DEAD-box_CS"/>
</dbReference>
<evidence type="ECO:0000256" key="6">
    <source>
        <dbReference type="PROSITE-ProRule" id="PRU00552"/>
    </source>
</evidence>
<protein>
    <submittedName>
        <fullName evidence="11">ATP-dependent RNA helicase DbpA</fullName>
        <ecNumber evidence="11">3.6.4.13</ecNumber>
    </submittedName>
</protein>
<dbReference type="GO" id="GO:0003676">
    <property type="term" value="F:nucleic acid binding"/>
    <property type="evidence" value="ECO:0007669"/>
    <property type="project" value="InterPro"/>
</dbReference>
<dbReference type="Pfam" id="PF03880">
    <property type="entry name" value="DbpA"/>
    <property type="match status" value="1"/>
</dbReference>
<evidence type="ECO:0000256" key="3">
    <source>
        <dbReference type="ARBA" id="ARBA00022806"/>
    </source>
</evidence>
<dbReference type="PROSITE" id="PS51192">
    <property type="entry name" value="HELICASE_ATP_BIND_1"/>
    <property type="match status" value="1"/>
</dbReference>
<feature type="short sequence motif" description="Q motif" evidence="6">
    <location>
        <begin position="2"/>
        <end position="30"/>
    </location>
</feature>
<dbReference type="AlphaFoldDB" id="A0A7W3UZ71"/>
<dbReference type="CDD" id="cd18787">
    <property type="entry name" value="SF2_C_DEAD"/>
    <property type="match status" value="1"/>
</dbReference>
<dbReference type="InterPro" id="IPR014001">
    <property type="entry name" value="Helicase_ATP-bd"/>
</dbReference>
<evidence type="ECO:0000313" key="12">
    <source>
        <dbReference type="Proteomes" id="UP000550609"/>
    </source>
</evidence>
<evidence type="ECO:0000256" key="2">
    <source>
        <dbReference type="ARBA" id="ARBA00022801"/>
    </source>
</evidence>
<comment type="similarity">
    <text evidence="5 7">Belongs to the DEAD box helicase family.</text>
</comment>
<dbReference type="InterPro" id="IPR027417">
    <property type="entry name" value="P-loop_NTPase"/>
</dbReference>
<dbReference type="Pfam" id="PF00271">
    <property type="entry name" value="Helicase_C"/>
    <property type="match status" value="1"/>
</dbReference>
<name>A0A7W3UZ71_9GAMM</name>
<gene>
    <name evidence="11" type="primary">dbpA</name>
    <name evidence="11" type="ORF">H4O09_05610</name>
</gene>
<dbReference type="PROSITE" id="PS51194">
    <property type="entry name" value="HELICASE_CTER"/>
    <property type="match status" value="1"/>
</dbReference>
<reference evidence="11 12" key="1">
    <citation type="submission" date="2020-08" db="EMBL/GenBank/DDBJ databases">
        <title>Stenotrophomonas sp. W1S232.</title>
        <authorList>
            <person name="Deng Y."/>
        </authorList>
    </citation>
    <scope>NUCLEOTIDE SEQUENCE [LARGE SCALE GENOMIC DNA]</scope>
    <source>
        <strain evidence="11 12">W1S232</strain>
    </source>
</reference>
<dbReference type="RefSeq" id="WP_182621789.1">
    <property type="nucleotide sequence ID" value="NZ_JACIUV010000002.1"/>
</dbReference>
<dbReference type="EMBL" id="JACIUV010000002">
    <property type="protein sequence ID" value="MBB1116534.1"/>
    <property type="molecule type" value="Genomic_DNA"/>
</dbReference>
<dbReference type="InterPro" id="IPR014014">
    <property type="entry name" value="RNA_helicase_DEAD_Q_motif"/>
</dbReference>
<dbReference type="InterPro" id="IPR012677">
    <property type="entry name" value="Nucleotide-bd_a/b_plait_sf"/>
</dbReference>
<evidence type="ECO:0000256" key="7">
    <source>
        <dbReference type="RuleBase" id="RU000492"/>
    </source>
</evidence>
<evidence type="ECO:0000256" key="4">
    <source>
        <dbReference type="ARBA" id="ARBA00022840"/>
    </source>
</evidence>
<feature type="domain" description="Helicase C-terminal" evidence="9">
    <location>
        <begin position="231"/>
        <end position="377"/>
    </location>
</feature>
<sequence length="458" mass="49073">MSDFSSLPLNAALRPGLDALGYTSMTPVQADALPVILAGRDLIAQAPTGSGKTAAFGLGLLNKLDPSVSRTQALVLCPTRELADQVGAQLRKLATGIANLKLSVLTGGIALDPQIASLQAHDPVVVVGTPGRVQELARKRFLNLGQVRTFVLDEADRMLDMGFAEPIAELAGRTHKDRQSLLFSATFPEEIRELARELFNDPVEVTVDGNEHAPAITELFCEAEPAVKQKALAGLLLKYTPESAVVFCNTRKDVDEVARSLQEFGFSALALHGELEQRDREEVLVRLSNRSCNVLVASDVAARGLDVEELAAVINYELPTDTESYRHRIGRTGRAGATGLAISLVAAREKPRAQALEVLAGEPLNWQKTPLATARPAQLPQAAMVTLRIDGGKTDKLRAGDILGALTGEAGLSGKAIGKIVIQPTRSYVAIAREQVGRALAKLEAGKIKGKRFRVRKL</sequence>
<proteinExistence type="inferred from homology"/>
<keyword evidence="4 7" id="KW-0067">ATP-binding</keyword>
<dbReference type="GO" id="GO:0003724">
    <property type="term" value="F:RNA helicase activity"/>
    <property type="evidence" value="ECO:0007669"/>
    <property type="project" value="UniProtKB-EC"/>
</dbReference>
<evidence type="ECO:0000313" key="11">
    <source>
        <dbReference type="EMBL" id="MBB1116534.1"/>
    </source>
</evidence>
<evidence type="ECO:0000259" key="8">
    <source>
        <dbReference type="PROSITE" id="PS51192"/>
    </source>
</evidence>
<dbReference type="PANTHER" id="PTHR47959:SF1">
    <property type="entry name" value="ATP-DEPENDENT RNA HELICASE DBPA"/>
    <property type="match status" value="1"/>
</dbReference>
<dbReference type="Gene3D" id="3.30.70.330">
    <property type="match status" value="1"/>
</dbReference>
<keyword evidence="2 7" id="KW-0378">Hydrolase</keyword>
<dbReference type="InterPro" id="IPR011545">
    <property type="entry name" value="DEAD/DEAH_box_helicase_dom"/>
</dbReference>
<dbReference type="PROSITE" id="PS00039">
    <property type="entry name" value="DEAD_ATP_HELICASE"/>
    <property type="match status" value="1"/>
</dbReference>
<dbReference type="GO" id="GO:0016787">
    <property type="term" value="F:hydrolase activity"/>
    <property type="evidence" value="ECO:0007669"/>
    <property type="project" value="UniProtKB-KW"/>
</dbReference>
<dbReference type="Gene3D" id="3.40.50.300">
    <property type="entry name" value="P-loop containing nucleotide triphosphate hydrolases"/>
    <property type="match status" value="2"/>
</dbReference>
<dbReference type="SMART" id="SM00490">
    <property type="entry name" value="HELICc"/>
    <property type="match status" value="1"/>
</dbReference>